<proteinExistence type="predicted"/>
<reference evidence="1" key="2">
    <citation type="submission" date="2020-05" db="UniProtKB">
        <authorList>
            <consortium name="EnsemblMetazoa"/>
        </authorList>
    </citation>
    <scope>IDENTIFICATION</scope>
    <source>
        <strain evidence="1">IAEA</strain>
    </source>
</reference>
<reference evidence="2" key="1">
    <citation type="submission" date="2014-03" db="EMBL/GenBank/DDBJ databases">
        <authorList>
            <person name="Aksoy S."/>
            <person name="Warren W."/>
            <person name="Wilson R.K."/>
        </authorList>
    </citation>
    <scope>NUCLEOTIDE SEQUENCE [LARGE SCALE GENOMIC DNA]</scope>
    <source>
        <strain evidence="2">IAEA</strain>
    </source>
</reference>
<protein>
    <submittedName>
        <fullName evidence="1">Uncharacterized protein</fullName>
    </submittedName>
</protein>
<keyword evidence="2" id="KW-1185">Reference proteome</keyword>
<dbReference type="VEuPathDB" id="VectorBase:GBRI035731"/>
<evidence type="ECO:0000313" key="2">
    <source>
        <dbReference type="Proteomes" id="UP000091820"/>
    </source>
</evidence>
<dbReference type="Proteomes" id="UP000091820">
    <property type="component" value="Unassembled WGS sequence"/>
</dbReference>
<dbReference type="PROSITE" id="PS51257">
    <property type="entry name" value="PROKAR_LIPOPROTEIN"/>
    <property type="match status" value="1"/>
</dbReference>
<dbReference type="AlphaFoldDB" id="A0A1A9WX85"/>
<dbReference type="EnsemblMetazoa" id="GBRI035731-RA">
    <property type="protein sequence ID" value="GBRI035731-PA"/>
    <property type="gene ID" value="GBRI035731"/>
</dbReference>
<evidence type="ECO:0000313" key="1">
    <source>
        <dbReference type="EnsemblMetazoa" id="GBRI035731-PA"/>
    </source>
</evidence>
<sequence length="118" mass="13682">MNTNDKRNSVLIHWPHAYHVGFAGGFLSCFAEVFLEIIPAYDNAVEKSSRSYMTLPTNSMNSRRHNIIIKLFLQYLNESNDIVTESKYLKVNNLGGVLLLHKNSKWFEKNDCLFTLKR</sequence>
<name>A0A1A9WX85_9MUSC</name>
<organism evidence="1 2">
    <name type="scientific">Glossina brevipalpis</name>
    <dbReference type="NCBI Taxonomy" id="37001"/>
    <lineage>
        <taxon>Eukaryota</taxon>
        <taxon>Metazoa</taxon>
        <taxon>Ecdysozoa</taxon>
        <taxon>Arthropoda</taxon>
        <taxon>Hexapoda</taxon>
        <taxon>Insecta</taxon>
        <taxon>Pterygota</taxon>
        <taxon>Neoptera</taxon>
        <taxon>Endopterygota</taxon>
        <taxon>Diptera</taxon>
        <taxon>Brachycera</taxon>
        <taxon>Muscomorpha</taxon>
        <taxon>Hippoboscoidea</taxon>
        <taxon>Glossinidae</taxon>
        <taxon>Glossina</taxon>
    </lineage>
</organism>
<accession>A0A1A9WX85</accession>